<dbReference type="InterPro" id="IPR046342">
    <property type="entry name" value="CBS_dom_sf"/>
</dbReference>
<evidence type="ECO:0000313" key="4">
    <source>
        <dbReference type="EMBL" id="MFC3039394.1"/>
    </source>
</evidence>
<evidence type="ECO:0000313" key="5">
    <source>
        <dbReference type="Proteomes" id="UP001595279"/>
    </source>
</evidence>
<dbReference type="Pfam" id="PF00571">
    <property type="entry name" value="CBS"/>
    <property type="match status" value="2"/>
</dbReference>
<dbReference type="PANTHER" id="PTHR43080">
    <property type="entry name" value="CBS DOMAIN-CONTAINING PROTEIN CBSX3, MITOCHONDRIAL"/>
    <property type="match status" value="1"/>
</dbReference>
<keyword evidence="1 2" id="KW-0129">CBS domain</keyword>
<dbReference type="InterPro" id="IPR000644">
    <property type="entry name" value="CBS_dom"/>
</dbReference>
<proteinExistence type="predicted"/>
<dbReference type="EMBL" id="JBHRSA010000012">
    <property type="protein sequence ID" value="MFC3039394.1"/>
    <property type="molecule type" value="Genomic_DNA"/>
</dbReference>
<dbReference type="RefSeq" id="WP_390268751.1">
    <property type="nucleotide sequence ID" value="NZ_JBHRSA010000012.1"/>
</dbReference>
<evidence type="ECO:0000259" key="3">
    <source>
        <dbReference type="PROSITE" id="PS51371"/>
    </source>
</evidence>
<sequence length="139" mass="15118">MTVLQDVMTESVVDAKPTDDLLTLAKEMETKDVGMIPVMENGNVSGILTDRDIVTKGLAKNKDIEKVTASEIMNENVVTALPDMDISEAAKVMQDHQISRLLVAEDNQVKGVISLGDISLRDNDELSGGTLEEVKKPNH</sequence>
<feature type="domain" description="CBS" evidence="3">
    <location>
        <begin position="8"/>
        <end position="64"/>
    </location>
</feature>
<dbReference type="SUPFAM" id="SSF54631">
    <property type="entry name" value="CBS-domain pair"/>
    <property type="match status" value="1"/>
</dbReference>
<dbReference type="PROSITE" id="PS51371">
    <property type="entry name" value="CBS"/>
    <property type="match status" value="2"/>
</dbReference>
<dbReference type="InterPro" id="IPR051257">
    <property type="entry name" value="Diverse_CBS-Domain"/>
</dbReference>
<evidence type="ECO:0000256" key="2">
    <source>
        <dbReference type="PROSITE-ProRule" id="PRU00703"/>
    </source>
</evidence>
<dbReference type="Gene3D" id="3.10.580.10">
    <property type="entry name" value="CBS-domain"/>
    <property type="match status" value="1"/>
</dbReference>
<protein>
    <submittedName>
        <fullName evidence="4">CBS domain-containing protein</fullName>
    </submittedName>
</protein>
<evidence type="ECO:0000256" key="1">
    <source>
        <dbReference type="ARBA" id="ARBA00023122"/>
    </source>
</evidence>
<organism evidence="4 5">
    <name type="scientific">Virgibacillus xinjiangensis</name>
    <dbReference type="NCBI Taxonomy" id="393090"/>
    <lineage>
        <taxon>Bacteria</taxon>
        <taxon>Bacillati</taxon>
        <taxon>Bacillota</taxon>
        <taxon>Bacilli</taxon>
        <taxon>Bacillales</taxon>
        <taxon>Bacillaceae</taxon>
        <taxon>Virgibacillus</taxon>
    </lineage>
</organism>
<keyword evidence="5" id="KW-1185">Reference proteome</keyword>
<name>A0ABV7CSJ9_9BACI</name>
<dbReference type="PANTHER" id="PTHR43080:SF2">
    <property type="entry name" value="CBS DOMAIN-CONTAINING PROTEIN"/>
    <property type="match status" value="1"/>
</dbReference>
<reference evidence="5" key="1">
    <citation type="journal article" date="2019" name="Int. J. Syst. Evol. Microbiol.">
        <title>The Global Catalogue of Microorganisms (GCM) 10K type strain sequencing project: providing services to taxonomists for standard genome sequencing and annotation.</title>
        <authorList>
            <consortium name="The Broad Institute Genomics Platform"/>
            <consortium name="The Broad Institute Genome Sequencing Center for Infectious Disease"/>
            <person name="Wu L."/>
            <person name="Ma J."/>
        </authorList>
    </citation>
    <scope>NUCLEOTIDE SEQUENCE [LARGE SCALE GENOMIC DNA]</scope>
    <source>
        <strain evidence="5">KCTC 13128</strain>
    </source>
</reference>
<comment type="caution">
    <text evidence="4">The sequence shown here is derived from an EMBL/GenBank/DDBJ whole genome shotgun (WGS) entry which is preliminary data.</text>
</comment>
<gene>
    <name evidence="4" type="ORF">ACFOGI_03960</name>
</gene>
<dbReference type="SMART" id="SM00116">
    <property type="entry name" value="CBS"/>
    <property type="match status" value="2"/>
</dbReference>
<feature type="domain" description="CBS" evidence="3">
    <location>
        <begin position="73"/>
        <end position="128"/>
    </location>
</feature>
<accession>A0ABV7CSJ9</accession>
<dbReference type="Proteomes" id="UP001595279">
    <property type="component" value="Unassembled WGS sequence"/>
</dbReference>